<dbReference type="PANTHER" id="PTHR21451:SF0">
    <property type="entry name" value="HISTONE-LYSINE N-METHYLTRANSFERASE, H3 LYSINE-79 SPECIFIC"/>
    <property type="match status" value="1"/>
</dbReference>
<comment type="function">
    <text evidence="14">Histone methyltransferase that specifically trimethylates histone H3 to form H3K79me3. This methylation is required for telomere silencing and for the pachytene checkpoint during the meiotic cell cycle by allowing the recruitment of RAD9 to double strand breaks. Nucleosomes are preferred as substrate compared to free histone.</text>
</comment>
<comment type="catalytic activity">
    <reaction evidence="13 14">
        <text>L-lysyl(79)-[histone H3] + 3 S-adenosyl-L-methionine = N(6),N(6),N(6)-trimethyl-L-lysyl(79)-[histone H3] + 3 S-adenosyl-L-homocysteine + 3 H(+)</text>
        <dbReference type="Rhea" id="RHEA:60328"/>
        <dbReference type="Rhea" id="RHEA-COMP:15549"/>
        <dbReference type="Rhea" id="RHEA-COMP:15552"/>
        <dbReference type="ChEBI" id="CHEBI:15378"/>
        <dbReference type="ChEBI" id="CHEBI:29969"/>
        <dbReference type="ChEBI" id="CHEBI:57856"/>
        <dbReference type="ChEBI" id="CHEBI:59789"/>
        <dbReference type="ChEBI" id="CHEBI:61961"/>
        <dbReference type="EC" id="2.1.1.360"/>
    </reaction>
</comment>
<feature type="region of interest" description="Disordered" evidence="16">
    <location>
        <begin position="1"/>
        <end position="43"/>
    </location>
</feature>
<keyword evidence="11 14" id="KW-0539">Nucleus</keyword>
<dbReference type="FunFam" id="3.40.50.150:FF:000033">
    <property type="entry name" value="Histone-lysine N-methyltransferase, H3 lysine-79 specific"/>
    <property type="match status" value="1"/>
</dbReference>
<dbReference type="GO" id="GO:0000781">
    <property type="term" value="C:chromosome, telomeric region"/>
    <property type="evidence" value="ECO:0007669"/>
    <property type="project" value="GOC"/>
</dbReference>
<dbReference type="GO" id="GO:0005634">
    <property type="term" value="C:nucleus"/>
    <property type="evidence" value="ECO:0007669"/>
    <property type="project" value="UniProtKB-SubCell"/>
</dbReference>
<evidence type="ECO:0000256" key="1">
    <source>
        <dbReference type="ARBA" id="ARBA00004123"/>
    </source>
</evidence>
<keyword evidence="8 14" id="KW-0156">Chromatin regulator</keyword>
<feature type="binding site" evidence="15">
    <location>
        <begin position="471"/>
        <end position="472"/>
    </location>
    <ligand>
        <name>S-adenosyl-L-methionine</name>
        <dbReference type="ChEBI" id="CHEBI:59789"/>
    </ligand>
</feature>
<evidence type="ECO:0000256" key="2">
    <source>
        <dbReference type="ARBA" id="ARBA00012190"/>
    </source>
</evidence>
<feature type="compositionally biased region" description="Polar residues" evidence="16">
    <location>
        <begin position="144"/>
        <end position="156"/>
    </location>
</feature>
<dbReference type="GO" id="GO:0000077">
    <property type="term" value="P:DNA damage checkpoint signaling"/>
    <property type="evidence" value="ECO:0007669"/>
    <property type="project" value="InterPro"/>
</dbReference>
<reference evidence="19" key="1">
    <citation type="submission" date="2016-03" db="EMBL/GenBank/DDBJ databases">
        <authorList>
            <person name="Devillers Hugo."/>
        </authorList>
    </citation>
    <scope>NUCLEOTIDE SEQUENCE [LARGE SCALE GENOMIC DNA]</scope>
</reference>
<feature type="compositionally biased region" description="Polar residues" evidence="16">
    <location>
        <begin position="1"/>
        <end position="25"/>
    </location>
</feature>
<evidence type="ECO:0000256" key="11">
    <source>
        <dbReference type="ARBA" id="ARBA00023242"/>
    </source>
</evidence>
<dbReference type="PROSITE" id="PS51569">
    <property type="entry name" value="DOT1"/>
    <property type="match status" value="1"/>
</dbReference>
<evidence type="ECO:0000256" key="8">
    <source>
        <dbReference type="ARBA" id="ARBA00022853"/>
    </source>
</evidence>
<dbReference type="GO" id="GO:0000786">
    <property type="term" value="C:nucleosome"/>
    <property type="evidence" value="ECO:0007669"/>
    <property type="project" value="InterPro"/>
</dbReference>
<keyword evidence="5 14" id="KW-0808">Transferase</keyword>
<comment type="subcellular location">
    <subcellularLocation>
        <location evidence="1 14">Nucleus</location>
    </subcellularLocation>
</comment>
<evidence type="ECO:0000256" key="9">
    <source>
        <dbReference type="ARBA" id="ARBA00023015"/>
    </source>
</evidence>
<sequence>MVQESSYASESLMSEVSRASSAETQVKSDDDEPRMQRKPRMNKSLLSLLNDACKYSAYNEFSMPSGFLRKKSRSSASQDQILENGQSAADVNSETIKRKDQASPPSEKQDAPKLNGKLSIEGPRSRRDRRISKKPTRFDEDAQESSSKSTSPTATLVPNLPKGAIRKSRSPSVQRPKNIARKTNISRPVGRPKKAIQNSDSFVGNWSSHYIALPDIFDLQECLETSAFTEELAHSSQLTRQRGGRERTIKLRYILYPDFEEEFVIDFQSDLSRYNPMSEIGRIIEFTELVYMPPNYRSDMKKRIIVPLNAAFDRELDNDFIGVIGKYNDFIKNIPHQEIIQHLKSLDKIPTALLHSILHMIYVRTIHPNAGSLKKYQAFSNYVYGELLPQFLTNVYKQCNLQPEHIFMDLGSGVGNCVFQAAAEFRCKLSFGCELMPHASILTEAQKKEFKNRCKLYGLKVGPTQFSLRQSFIDNPAVQELLPQCDVLLINNFIFDAQLNEMVRKLIQPLKVGCKIITLKNLRPLGYTIDYDHTDNILNRLKVERFDLKEDSVSWTHRGGEYYISTVQEDIDESIFLMHSKGRTRTKPPVKYTR</sequence>
<dbReference type="GO" id="GO:0031509">
    <property type="term" value="P:subtelomeric heterochromatin formation"/>
    <property type="evidence" value="ECO:0007669"/>
    <property type="project" value="InterPro"/>
</dbReference>
<dbReference type="GO" id="GO:0140956">
    <property type="term" value="F:histone H3K79 trimethyltransferase activity"/>
    <property type="evidence" value="ECO:0007669"/>
    <property type="project" value="UniProtKB-EC"/>
</dbReference>
<dbReference type="PIRSF" id="PIRSF017570">
    <property type="entry name" value="Histone_H3-K79_MeTrfase"/>
    <property type="match status" value="1"/>
</dbReference>
<dbReference type="AlphaFoldDB" id="A0A1G4KGI7"/>
<evidence type="ECO:0000256" key="13">
    <source>
        <dbReference type="ARBA" id="ARBA00047770"/>
    </source>
</evidence>
<dbReference type="OrthoDB" id="443402at2759"/>
<keyword evidence="6 14" id="KW-0949">S-adenosyl-L-methionine</keyword>
<dbReference type="InterPro" id="IPR029063">
    <property type="entry name" value="SAM-dependent_MTases_sf"/>
</dbReference>
<dbReference type="InterPro" id="IPR021162">
    <property type="entry name" value="Dot1"/>
</dbReference>
<feature type="domain" description="DOT1" evidence="17">
    <location>
        <begin position="263"/>
        <end position="580"/>
    </location>
</feature>
<dbReference type="GO" id="GO:0032259">
    <property type="term" value="P:methylation"/>
    <property type="evidence" value="ECO:0007669"/>
    <property type="project" value="UniProtKB-KW"/>
</dbReference>
<keyword evidence="7" id="KW-0677">Repeat</keyword>
<evidence type="ECO:0000256" key="14">
    <source>
        <dbReference type="PIRNR" id="PIRNR017570"/>
    </source>
</evidence>
<accession>A0A1G4KGI7</accession>
<dbReference type="EMBL" id="LT598480">
    <property type="protein sequence ID" value="SCV03613.1"/>
    <property type="molecule type" value="Genomic_DNA"/>
</dbReference>
<dbReference type="GO" id="GO:0006281">
    <property type="term" value="P:DNA repair"/>
    <property type="evidence" value="ECO:0007669"/>
    <property type="project" value="InterPro"/>
</dbReference>
<evidence type="ECO:0000256" key="16">
    <source>
        <dbReference type="SAM" id="MobiDB-lite"/>
    </source>
</evidence>
<dbReference type="InterPro" id="IPR030445">
    <property type="entry name" value="H3-K79_meTrfase"/>
</dbReference>
<feature type="compositionally biased region" description="Basic and acidic residues" evidence="16">
    <location>
        <begin position="95"/>
        <end position="111"/>
    </location>
</feature>
<evidence type="ECO:0000256" key="7">
    <source>
        <dbReference type="ARBA" id="ARBA00022737"/>
    </source>
</evidence>
<evidence type="ECO:0000259" key="17">
    <source>
        <dbReference type="PROSITE" id="PS51569"/>
    </source>
</evidence>
<dbReference type="Gene3D" id="1.10.260.170">
    <property type="match status" value="1"/>
</dbReference>
<feature type="compositionally biased region" description="Basic residues" evidence="16">
    <location>
        <begin position="126"/>
        <end position="135"/>
    </location>
</feature>
<keyword evidence="10 14" id="KW-0804">Transcription</keyword>
<dbReference type="InterPro" id="IPR025789">
    <property type="entry name" value="DOT1_dom"/>
</dbReference>
<dbReference type="SUPFAM" id="SSF53335">
    <property type="entry name" value="S-adenosyl-L-methionine-dependent methyltransferases"/>
    <property type="match status" value="1"/>
</dbReference>
<evidence type="ECO:0000256" key="10">
    <source>
        <dbReference type="ARBA" id="ARBA00023163"/>
    </source>
</evidence>
<dbReference type="PANTHER" id="PTHR21451">
    <property type="entry name" value="HISTONE H3 METHYLTRANSFERASE"/>
    <property type="match status" value="1"/>
</dbReference>
<evidence type="ECO:0000256" key="3">
    <source>
        <dbReference type="ARBA" id="ARBA00020987"/>
    </source>
</evidence>
<evidence type="ECO:0000256" key="6">
    <source>
        <dbReference type="ARBA" id="ARBA00022691"/>
    </source>
</evidence>
<protein>
    <recommendedName>
        <fullName evidence="3 14">Histone-lysine N-methyltransferase, H3 lysine-79 specific</fullName>
        <ecNumber evidence="2 14">2.1.1.360</ecNumber>
    </recommendedName>
    <alternativeName>
        <fullName evidence="12 14">Histone H3-K79 methyltransferase</fullName>
    </alternativeName>
</protein>
<name>A0A1G4KGI7_9SACH</name>
<keyword evidence="9 14" id="KW-0805">Transcription regulation</keyword>
<evidence type="ECO:0000313" key="18">
    <source>
        <dbReference type="EMBL" id="SCV03613.1"/>
    </source>
</evidence>
<keyword evidence="4 14" id="KW-0489">Methyltransferase</keyword>
<feature type="binding site" evidence="15">
    <location>
        <begin position="384"/>
        <end position="387"/>
    </location>
    <ligand>
        <name>S-adenosyl-L-methionine</name>
        <dbReference type="ChEBI" id="CHEBI:59789"/>
    </ligand>
</feature>
<evidence type="ECO:0000256" key="5">
    <source>
        <dbReference type="ARBA" id="ARBA00022679"/>
    </source>
</evidence>
<proteinExistence type="inferred from homology"/>
<dbReference type="EC" id="2.1.1.360" evidence="2 14"/>
<gene>
    <name evidence="18" type="ORF">LAME_0H11826G</name>
</gene>
<dbReference type="Pfam" id="PF08123">
    <property type="entry name" value="DOT1"/>
    <property type="match status" value="1"/>
</dbReference>
<dbReference type="Proteomes" id="UP000191144">
    <property type="component" value="Chromosome H"/>
</dbReference>
<organism evidence="18 19">
    <name type="scientific">Lachancea meyersii CBS 8951</name>
    <dbReference type="NCBI Taxonomy" id="1266667"/>
    <lineage>
        <taxon>Eukaryota</taxon>
        <taxon>Fungi</taxon>
        <taxon>Dikarya</taxon>
        <taxon>Ascomycota</taxon>
        <taxon>Saccharomycotina</taxon>
        <taxon>Saccharomycetes</taxon>
        <taxon>Saccharomycetales</taxon>
        <taxon>Saccharomycetaceae</taxon>
        <taxon>Lachancea</taxon>
    </lineage>
</organism>
<feature type="region of interest" description="Disordered" evidence="16">
    <location>
        <begin position="68"/>
        <end position="197"/>
    </location>
</feature>
<feature type="binding site" evidence="15">
    <location>
        <position position="434"/>
    </location>
    <ligand>
        <name>S-adenosyl-L-methionine</name>
        <dbReference type="ChEBI" id="CHEBI:59789"/>
    </ligand>
</feature>
<comment type="similarity">
    <text evidence="14">Belongs to the class I-like SAM-binding methyltransferase superfamily. DOT1 family.</text>
</comment>
<dbReference type="Gene3D" id="3.40.50.150">
    <property type="entry name" value="Vaccinia Virus protein VP39"/>
    <property type="match status" value="1"/>
</dbReference>
<evidence type="ECO:0000313" key="19">
    <source>
        <dbReference type="Proteomes" id="UP000191144"/>
    </source>
</evidence>
<dbReference type="GO" id="GO:0042393">
    <property type="term" value="F:histone binding"/>
    <property type="evidence" value="ECO:0007669"/>
    <property type="project" value="InterPro"/>
</dbReference>
<feature type="binding site" evidence="15">
    <location>
        <begin position="407"/>
        <end position="416"/>
    </location>
    <ligand>
        <name>S-adenosyl-L-methionine</name>
        <dbReference type="ChEBI" id="CHEBI:59789"/>
    </ligand>
</feature>
<evidence type="ECO:0000256" key="15">
    <source>
        <dbReference type="PIRSR" id="PIRSR017570-1"/>
    </source>
</evidence>
<evidence type="ECO:0000256" key="12">
    <source>
        <dbReference type="ARBA" id="ARBA00029821"/>
    </source>
</evidence>
<evidence type="ECO:0000256" key="4">
    <source>
        <dbReference type="ARBA" id="ARBA00022603"/>
    </source>
</evidence>
<keyword evidence="19" id="KW-1185">Reference proteome</keyword>
<feature type="compositionally biased region" description="Polar residues" evidence="16">
    <location>
        <begin position="74"/>
        <end position="94"/>
    </location>
</feature>
<feature type="compositionally biased region" description="Polar residues" evidence="16">
    <location>
        <begin position="170"/>
        <end position="186"/>
    </location>
</feature>